<feature type="region of interest" description="Disordered" evidence="1">
    <location>
        <begin position="27"/>
        <end position="71"/>
    </location>
</feature>
<evidence type="ECO:0000256" key="1">
    <source>
        <dbReference type="SAM" id="MobiDB-lite"/>
    </source>
</evidence>
<reference evidence="2" key="1">
    <citation type="journal article" date="2022" name="bioRxiv">
        <title>Sequencing and chromosome-scale assembly of the giantPleurodeles waltlgenome.</title>
        <authorList>
            <person name="Brown T."/>
            <person name="Elewa A."/>
            <person name="Iarovenko S."/>
            <person name="Subramanian E."/>
            <person name="Araus A.J."/>
            <person name="Petzold A."/>
            <person name="Susuki M."/>
            <person name="Suzuki K.-i.T."/>
            <person name="Hayashi T."/>
            <person name="Toyoda A."/>
            <person name="Oliveira C."/>
            <person name="Osipova E."/>
            <person name="Leigh N.D."/>
            <person name="Simon A."/>
            <person name="Yun M.H."/>
        </authorList>
    </citation>
    <scope>NUCLEOTIDE SEQUENCE</scope>
    <source>
        <strain evidence="2">20211129_DDA</strain>
        <tissue evidence="2">Liver</tissue>
    </source>
</reference>
<accession>A0AAV7M9Q4</accession>
<organism evidence="2 3">
    <name type="scientific">Pleurodeles waltl</name>
    <name type="common">Iberian ribbed newt</name>
    <dbReference type="NCBI Taxonomy" id="8319"/>
    <lineage>
        <taxon>Eukaryota</taxon>
        <taxon>Metazoa</taxon>
        <taxon>Chordata</taxon>
        <taxon>Craniata</taxon>
        <taxon>Vertebrata</taxon>
        <taxon>Euteleostomi</taxon>
        <taxon>Amphibia</taxon>
        <taxon>Batrachia</taxon>
        <taxon>Caudata</taxon>
        <taxon>Salamandroidea</taxon>
        <taxon>Salamandridae</taxon>
        <taxon>Pleurodelinae</taxon>
        <taxon>Pleurodeles</taxon>
    </lineage>
</organism>
<gene>
    <name evidence="2" type="ORF">NDU88_005571</name>
</gene>
<dbReference type="EMBL" id="JANPWB010000014">
    <property type="protein sequence ID" value="KAJ1100485.1"/>
    <property type="molecule type" value="Genomic_DNA"/>
</dbReference>
<evidence type="ECO:0000313" key="2">
    <source>
        <dbReference type="EMBL" id="KAJ1100485.1"/>
    </source>
</evidence>
<evidence type="ECO:0000313" key="3">
    <source>
        <dbReference type="Proteomes" id="UP001066276"/>
    </source>
</evidence>
<comment type="caution">
    <text evidence="2">The sequence shown here is derived from an EMBL/GenBank/DDBJ whole genome shotgun (WGS) entry which is preliminary data.</text>
</comment>
<feature type="compositionally biased region" description="Polar residues" evidence="1">
    <location>
        <begin position="53"/>
        <end position="64"/>
    </location>
</feature>
<dbReference type="Proteomes" id="UP001066276">
    <property type="component" value="Chromosome 10"/>
</dbReference>
<protein>
    <submittedName>
        <fullName evidence="2">Uncharacterized protein</fullName>
    </submittedName>
</protein>
<sequence>MVCVHEGPTILQDQILTQDKRGKKESCCRDSAADAPASSTQSARLTESDSDSKYGSQETASTAGFSGFSDL</sequence>
<proteinExistence type="predicted"/>
<dbReference type="AlphaFoldDB" id="A0AAV7M9Q4"/>
<name>A0AAV7M9Q4_PLEWA</name>
<keyword evidence="3" id="KW-1185">Reference proteome</keyword>